<dbReference type="InterPro" id="IPR014710">
    <property type="entry name" value="RmlC-like_jellyroll"/>
</dbReference>
<gene>
    <name evidence="2" type="ORF">KC678_03280</name>
</gene>
<dbReference type="EMBL" id="JAGQLJ010000068">
    <property type="protein sequence ID" value="MCA9381261.1"/>
    <property type="molecule type" value="Genomic_DNA"/>
</dbReference>
<dbReference type="AlphaFoldDB" id="A0A955L1Q1"/>
<dbReference type="SUPFAM" id="SSF51182">
    <property type="entry name" value="RmlC-like cupins"/>
    <property type="match status" value="1"/>
</dbReference>
<dbReference type="CDD" id="cd02223">
    <property type="entry name" value="cupin_Bh2720-like"/>
    <property type="match status" value="1"/>
</dbReference>
<dbReference type="Pfam" id="PF07883">
    <property type="entry name" value="Cupin_2"/>
    <property type="match status" value="1"/>
</dbReference>
<dbReference type="InterPro" id="IPR011051">
    <property type="entry name" value="RmlC_Cupin_sf"/>
</dbReference>
<proteinExistence type="predicted"/>
<comment type="caution">
    <text evidence="2">The sequence shown here is derived from an EMBL/GenBank/DDBJ whole genome shotgun (WGS) entry which is preliminary data.</text>
</comment>
<reference evidence="2" key="2">
    <citation type="journal article" date="2021" name="Microbiome">
        <title>Successional dynamics and alternative stable states in a saline activated sludge microbial community over 9 years.</title>
        <authorList>
            <person name="Wang Y."/>
            <person name="Ye J."/>
            <person name="Ju F."/>
            <person name="Liu L."/>
            <person name="Boyd J.A."/>
            <person name="Deng Y."/>
            <person name="Parks D.H."/>
            <person name="Jiang X."/>
            <person name="Yin X."/>
            <person name="Woodcroft B.J."/>
            <person name="Tyson G.W."/>
            <person name="Hugenholtz P."/>
            <person name="Polz M.F."/>
            <person name="Zhang T."/>
        </authorList>
    </citation>
    <scope>NUCLEOTIDE SEQUENCE</scope>
    <source>
        <strain evidence="2">HKST-UBA13</strain>
    </source>
</reference>
<evidence type="ECO:0000259" key="1">
    <source>
        <dbReference type="Pfam" id="PF07883"/>
    </source>
</evidence>
<accession>A0A955L1Q1</accession>
<dbReference type="Gene3D" id="2.60.120.10">
    <property type="entry name" value="Jelly Rolls"/>
    <property type="match status" value="1"/>
</dbReference>
<evidence type="ECO:0000313" key="3">
    <source>
        <dbReference type="Proteomes" id="UP000775877"/>
    </source>
</evidence>
<organism evidence="2 3">
    <name type="scientific">Candidatus Dojkabacteria bacterium</name>
    <dbReference type="NCBI Taxonomy" id="2099670"/>
    <lineage>
        <taxon>Bacteria</taxon>
        <taxon>Candidatus Dojkabacteria</taxon>
    </lineage>
</organism>
<dbReference type="PANTHER" id="PTHR43346:SF1">
    <property type="entry name" value="QUERCETIN 2,3-DIOXYGENASE-RELATED"/>
    <property type="match status" value="1"/>
</dbReference>
<reference evidence="2" key="1">
    <citation type="submission" date="2020-04" db="EMBL/GenBank/DDBJ databases">
        <authorList>
            <person name="Zhang T."/>
        </authorList>
    </citation>
    <scope>NUCLEOTIDE SEQUENCE</scope>
    <source>
        <strain evidence="2">HKST-UBA13</strain>
    </source>
</reference>
<name>A0A955L1Q1_9BACT</name>
<sequence>MNRSKVGYADNIENETLSNDYFRKVLYTGSNMQLVVMSLKPGEDIGMEVHEEHDQFFRIEEGVVTVYMDGEETELNADDVAIVPAGTEHNVTNTGNVPVKLYTIYAPPEHPDGKVDENKPE</sequence>
<feature type="domain" description="Cupin type-2" evidence="1">
    <location>
        <begin position="36"/>
        <end position="105"/>
    </location>
</feature>
<dbReference type="InterPro" id="IPR013096">
    <property type="entry name" value="Cupin_2"/>
</dbReference>
<dbReference type="Proteomes" id="UP000775877">
    <property type="component" value="Unassembled WGS sequence"/>
</dbReference>
<evidence type="ECO:0000313" key="2">
    <source>
        <dbReference type="EMBL" id="MCA9381261.1"/>
    </source>
</evidence>
<protein>
    <submittedName>
        <fullName evidence="2">Cupin domain-containing protein</fullName>
    </submittedName>
</protein>
<dbReference type="InterPro" id="IPR052538">
    <property type="entry name" value="Flavonoid_dioxygenase-like"/>
</dbReference>
<dbReference type="PANTHER" id="PTHR43346">
    <property type="entry name" value="LIGAND BINDING DOMAIN PROTEIN, PUTATIVE (AFU_ORTHOLOGUE AFUA_6G14370)-RELATED"/>
    <property type="match status" value="1"/>
</dbReference>